<dbReference type="InterPro" id="IPR006553">
    <property type="entry name" value="Leu-rich_rpt_Cys-con_subtyp"/>
</dbReference>
<name>A0A7R8HB99_LEPSM</name>
<dbReference type="FunFam" id="3.80.10.10:FF:000144">
    <property type="entry name" value="F-box and leucine-rich repeat protein 16"/>
    <property type="match status" value="1"/>
</dbReference>
<dbReference type="CDD" id="cd22127">
    <property type="entry name" value="F-box_FBXL16"/>
    <property type="match status" value="1"/>
</dbReference>
<evidence type="ECO:0000256" key="1">
    <source>
        <dbReference type="ARBA" id="ARBA00022786"/>
    </source>
</evidence>
<feature type="domain" description="F-box" evidence="3">
    <location>
        <begin position="224"/>
        <end position="255"/>
    </location>
</feature>
<keyword evidence="6" id="KW-1185">Reference proteome</keyword>
<evidence type="ECO:0000259" key="3">
    <source>
        <dbReference type="Pfam" id="PF12937"/>
    </source>
</evidence>
<evidence type="ECO:0000256" key="2">
    <source>
        <dbReference type="SAM" id="MobiDB-lite"/>
    </source>
</evidence>
<feature type="compositionally biased region" description="Low complexity" evidence="2">
    <location>
        <begin position="130"/>
        <end position="139"/>
    </location>
</feature>
<accession>A0A7R8HB99</accession>
<dbReference type="Gene3D" id="3.80.10.10">
    <property type="entry name" value="Ribonuclease Inhibitor"/>
    <property type="match status" value="3"/>
</dbReference>
<dbReference type="OrthoDB" id="6369003at2759"/>
<sequence length="611" mass="68655">MFHDKVFHGGSSTEDSTAAIAKGSVMDKVNHVFSSNYEMGNANNKEKDSSGINIPKGAVANGRAKFEAGNNQSQVGIKPSPEKPMRFFGSRNRTHSPILPVKSPKVPTSSSFKTNESVGQTMNKEEESGIGENSSSSPKPNEENNKLSSDKFSVIKTAPTATPPPLAQLSSSSTTSNSTASSSIPNIPSTTSSRITNSKYYSNMKRFMMWEELWQDYKFLLGFLRFFRFSDRLKLAQVCRRWREVMYQPSFWRDIQPVLHYRTIRHWKDPEENENKEEELPDEVDGLKKRYFGSLKSRGFDSFVLLNANDADVFDFIQNFPHGAKFIHCLTLRCCNLSDRGLEALIEFLQGLYRLEVVGCNEITEQGLWSSLHPRLVSLTINDCINVADECICAVTQLLPSLYEFNLQAYHVTDSALSYFSPKQTNTLSILRLQSCWEITNHGVVNIVHTLPNITVLSLSGCSKLTDDGIELIAENLRKLRSLDVSWCPRVTDAALEYIACDLNHLEELTLDRCVHITDIGIGYISTMLALHTLFLRWCTQIRDFGLQHICGMRSIQILSLAGCPLLSSSGLSNLIQLRHLQELELNNCPGATTELVEYLRQNIPKCLVLV</sequence>
<dbReference type="GO" id="GO:0031146">
    <property type="term" value="P:SCF-dependent proteasomal ubiquitin-dependent protein catabolic process"/>
    <property type="evidence" value="ECO:0007669"/>
    <property type="project" value="TreeGrafter"/>
</dbReference>
<feature type="domain" description="F-box/LRR-repeat protein 15-like leucin rich repeat" evidence="4">
    <location>
        <begin position="336"/>
        <end position="499"/>
    </location>
</feature>
<dbReference type="Gene3D" id="1.20.1280.50">
    <property type="match status" value="1"/>
</dbReference>
<dbReference type="InterPro" id="IPR032675">
    <property type="entry name" value="LRR_dom_sf"/>
</dbReference>
<feature type="compositionally biased region" description="Low complexity" evidence="2">
    <location>
        <begin position="100"/>
        <end position="114"/>
    </location>
</feature>
<dbReference type="InterPro" id="IPR001810">
    <property type="entry name" value="F-box_dom"/>
</dbReference>
<dbReference type="Proteomes" id="UP000675881">
    <property type="component" value="Chromosome 6"/>
</dbReference>
<reference evidence="5" key="1">
    <citation type="submission" date="2021-02" db="EMBL/GenBank/DDBJ databases">
        <authorList>
            <person name="Bekaert M."/>
        </authorList>
    </citation>
    <scope>NUCLEOTIDE SEQUENCE</scope>
    <source>
        <strain evidence="5">IoA-00</strain>
    </source>
</reference>
<dbReference type="EMBL" id="HG994585">
    <property type="protein sequence ID" value="CAF2970373.1"/>
    <property type="molecule type" value="Genomic_DNA"/>
</dbReference>
<dbReference type="InterPro" id="IPR036047">
    <property type="entry name" value="F-box-like_dom_sf"/>
</dbReference>
<dbReference type="AlphaFoldDB" id="A0A7R8HB99"/>
<evidence type="ECO:0000313" key="5">
    <source>
        <dbReference type="EMBL" id="CAF2970373.1"/>
    </source>
</evidence>
<dbReference type="Pfam" id="PF25372">
    <property type="entry name" value="DUF7885"/>
    <property type="match status" value="1"/>
</dbReference>
<gene>
    <name evidence="5" type="ORF">LSAA_12367</name>
</gene>
<proteinExistence type="predicted"/>
<dbReference type="SUPFAM" id="SSF81383">
    <property type="entry name" value="F-box domain"/>
    <property type="match status" value="1"/>
</dbReference>
<dbReference type="InterPro" id="IPR057207">
    <property type="entry name" value="FBXL15_LRR"/>
</dbReference>
<feature type="compositionally biased region" description="Basic and acidic residues" evidence="2">
    <location>
        <begin position="140"/>
        <end position="149"/>
    </location>
</feature>
<feature type="region of interest" description="Disordered" evidence="2">
    <location>
        <begin position="63"/>
        <end position="192"/>
    </location>
</feature>
<protein>
    <submittedName>
        <fullName evidence="5">FBXL16</fullName>
    </submittedName>
</protein>
<dbReference type="SMART" id="SM00367">
    <property type="entry name" value="LRR_CC"/>
    <property type="match status" value="8"/>
</dbReference>
<feature type="compositionally biased region" description="Low complexity" evidence="2">
    <location>
        <begin position="170"/>
        <end position="192"/>
    </location>
</feature>
<dbReference type="PANTHER" id="PTHR13318:SF193">
    <property type="entry name" value="F-BOX_LRR-REPEAT PROTEIN 16"/>
    <property type="match status" value="1"/>
</dbReference>
<dbReference type="Pfam" id="PF12937">
    <property type="entry name" value="F-box-like"/>
    <property type="match status" value="1"/>
</dbReference>
<keyword evidence="1" id="KW-0833">Ubl conjugation pathway</keyword>
<dbReference type="GO" id="GO:0019005">
    <property type="term" value="C:SCF ubiquitin ligase complex"/>
    <property type="evidence" value="ECO:0007669"/>
    <property type="project" value="TreeGrafter"/>
</dbReference>
<dbReference type="PANTHER" id="PTHR13318">
    <property type="entry name" value="PARTNER OF PAIRED, ISOFORM B-RELATED"/>
    <property type="match status" value="1"/>
</dbReference>
<evidence type="ECO:0000313" key="6">
    <source>
        <dbReference type="Proteomes" id="UP000675881"/>
    </source>
</evidence>
<dbReference type="SUPFAM" id="SSF52047">
    <property type="entry name" value="RNI-like"/>
    <property type="match status" value="1"/>
</dbReference>
<organism evidence="5 6">
    <name type="scientific">Lepeophtheirus salmonis</name>
    <name type="common">Salmon louse</name>
    <name type="synonym">Caligus salmonis</name>
    <dbReference type="NCBI Taxonomy" id="72036"/>
    <lineage>
        <taxon>Eukaryota</taxon>
        <taxon>Metazoa</taxon>
        <taxon>Ecdysozoa</taxon>
        <taxon>Arthropoda</taxon>
        <taxon>Crustacea</taxon>
        <taxon>Multicrustacea</taxon>
        <taxon>Hexanauplia</taxon>
        <taxon>Copepoda</taxon>
        <taxon>Siphonostomatoida</taxon>
        <taxon>Caligidae</taxon>
        <taxon>Lepeophtheirus</taxon>
    </lineage>
</organism>
<evidence type="ECO:0000259" key="4">
    <source>
        <dbReference type="Pfam" id="PF25372"/>
    </source>
</evidence>